<evidence type="ECO:0000259" key="4">
    <source>
        <dbReference type="SMART" id="SM00563"/>
    </source>
</evidence>
<proteinExistence type="predicted"/>
<dbReference type="Pfam" id="PF01553">
    <property type="entry name" value="Acyltransferase"/>
    <property type="match status" value="1"/>
</dbReference>
<feature type="region of interest" description="Disordered" evidence="3">
    <location>
        <begin position="211"/>
        <end position="231"/>
    </location>
</feature>
<sequence length="231" mass="24134">MKNKADTAPWAPRPFGPKWARIVGLVLVKTLWRVQVTGQENVCAAGPIIVAGNHTALLDGPLLIGVTPRPAHFLVKGSLFSGPLGVILRGAGQIPVTKEKGRGALAAAQTVLERGGAVGIFPEGTRGAGDLSQIHPGVGWLAAHTQTPVVPVAILGTRTAGKSVKSLPRLRSKIVVHFGVPVTPQPTETPGRRDVVAATEQVRQALIETITQTSSASGISLPQDPPKRETN</sequence>
<gene>
    <name evidence="5" type="ORF">V5R04_05825</name>
</gene>
<dbReference type="GO" id="GO:0003841">
    <property type="term" value="F:1-acylglycerol-3-phosphate O-acyltransferase activity"/>
    <property type="evidence" value="ECO:0007669"/>
    <property type="project" value="TreeGrafter"/>
</dbReference>
<evidence type="ECO:0000313" key="5">
    <source>
        <dbReference type="EMBL" id="XBH22735.1"/>
    </source>
</evidence>
<keyword evidence="2 5" id="KW-0012">Acyltransferase</keyword>
<feature type="domain" description="Phospholipid/glycerol acyltransferase" evidence="4">
    <location>
        <begin position="48"/>
        <end position="157"/>
    </location>
</feature>
<dbReference type="EMBL" id="CP146203">
    <property type="protein sequence ID" value="XBH22735.1"/>
    <property type="molecule type" value="Genomic_DNA"/>
</dbReference>
<dbReference type="GO" id="GO:0005886">
    <property type="term" value="C:plasma membrane"/>
    <property type="evidence" value="ECO:0007669"/>
    <property type="project" value="TreeGrafter"/>
</dbReference>
<dbReference type="InterPro" id="IPR002123">
    <property type="entry name" value="Plipid/glycerol_acylTrfase"/>
</dbReference>
<keyword evidence="1" id="KW-0808">Transferase</keyword>
<dbReference type="SMART" id="SM00563">
    <property type="entry name" value="PlsC"/>
    <property type="match status" value="1"/>
</dbReference>
<dbReference type="PANTHER" id="PTHR10434">
    <property type="entry name" value="1-ACYL-SN-GLYCEROL-3-PHOSPHATE ACYLTRANSFERASE"/>
    <property type="match status" value="1"/>
</dbReference>
<dbReference type="AlphaFoldDB" id="A0AAU7DYI2"/>
<dbReference type="CDD" id="cd07989">
    <property type="entry name" value="LPLAT_AGPAT-like"/>
    <property type="match status" value="1"/>
</dbReference>
<evidence type="ECO:0000256" key="1">
    <source>
        <dbReference type="ARBA" id="ARBA00022679"/>
    </source>
</evidence>
<name>A0AAU7DYI2_9MICO</name>
<dbReference type="SUPFAM" id="SSF69593">
    <property type="entry name" value="Glycerol-3-phosphate (1)-acyltransferase"/>
    <property type="match status" value="1"/>
</dbReference>
<organism evidence="5">
    <name type="scientific">Jonesiaceae bacterium BS-20</name>
    <dbReference type="NCBI Taxonomy" id="3120821"/>
    <lineage>
        <taxon>Bacteria</taxon>
        <taxon>Bacillati</taxon>
        <taxon>Actinomycetota</taxon>
        <taxon>Actinomycetes</taxon>
        <taxon>Micrococcales</taxon>
        <taxon>Jonesiaceae</taxon>
    </lineage>
</organism>
<evidence type="ECO:0000256" key="3">
    <source>
        <dbReference type="SAM" id="MobiDB-lite"/>
    </source>
</evidence>
<evidence type="ECO:0000256" key="2">
    <source>
        <dbReference type="ARBA" id="ARBA00023315"/>
    </source>
</evidence>
<reference evidence="5" key="1">
    <citation type="submission" date="2024-02" db="EMBL/GenBank/DDBJ databases">
        <title>Tomenella chthoni gen. nov. sp. nov., a member of the family Jonesiaceae isolated from bat guano.</title>
        <authorList>
            <person name="Miller S.L."/>
            <person name="King J."/>
            <person name="Sankaranarayanan K."/>
            <person name="Lawson P.A."/>
        </authorList>
    </citation>
    <scope>NUCLEOTIDE SEQUENCE</scope>
    <source>
        <strain evidence="5">BS-20</strain>
    </source>
</reference>
<dbReference type="PANTHER" id="PTHR10434:SF11">
    <property type="entry name" value="1-ACYL-SN-GLYCEROL-3-PHOSPHATE ACYLTRANSFERASE"/>
    <property type="match status" value="1"/>
</dbReference>
<accession>A0AAU7DYI2</accession>
<feature type="compositionally biased region" description="Polar residues" evidence="3">
    <location>
        <begin position="211"/>
        <end position="220"/>
    </location>
</feature>
<dbReference type="GO" id="GO:0006654">
    <property type="term" value="P:phosphatidic acid biosynthetic process"/>
    <property type="evidence" value="ECO:0007669"/>
    <property type="project" value="TreeGrafter"/>
</dbReference>
<protein>
    <submittedName>
        <fullName evidence="5">Lysophospholipid acyltransferase family protein</fullName>
    </submittedName>
</protein>